<evidence type="ECO:0000313" key="1">
    <source>
        <dbReference type="EMBL" id="KAJ1882366.1"/>
    </source>
</evidence>
<name>A0ACC1HZ59_9FUNG</name>
<evidence type="ECO:0000313" key="2">
    <source>
        <dbReference type="Proteomes" id="UP001150581"/>
    </source>
</evidence>
<proteinExistence type="predicted"/>
<dbReference type="EMBL" id="JANBPG010003245">
    <property type="protein sequence ID" value="KAJ1882366.1"/>
    <property type="molecule type" value="Genomic_DNA"/>
</dbReference>
<feature type="non-terminal residue" evidence="1">
    <location>
        <position position="1"/>
    </location>
</feature>
<reference evidence="1" key="1">
    <citation type="submission" date="2022-07" db="EMBL/GenBank/DDBJ databases">
        <title>Phylogenomic reconstructions and comparative analyses of Kickxellomycotina fungi.</title>
        <authorList>
            <person name="Reynolds N.K."/>
            <person name="Stajich J.E."/>
            <person name="Barry K."/>
            <person name="Grigoriev I.V."/>
            <person name="Crous P."/>
            <person name="Smith M.E."/>
        </authorList>
    </citation>
    <scope>NUCLEOTIDE SEQUENCE</scope>
    <source>
        <strain evidence="1">Benny 63K</strain>
    </source>
</reference>
<dbReference type="Proteomes" id="UP001150581">
    <property type="component" value="Unassembled WGS sequence"/>
</dbReference>
<sequence>PAWQPLRERPQFDLYRQQTLALSLKQRAESVQDRLRSLAVIRLPSFSPAVV</sequence>
<keyword evidence="2" id="KW-1185">Reference proteome</keyword>
<organism evidence="1 2">
    <name type="scientific">Kickxella alabastrina</name>
    <dbReference type="NCBI Taxonomy" id="61397"/>
    <lineage>
        <taxon>Eukaryota</taxon>
        <taxon>Fungi</taxon>
        <taxon>Fungi incertae sedis</taxon>
        <taxon>Zoopagomycota</taxon>
        <taxon>Kickxellomycotina</taxon>
        <taxon>Kickxellomycetes</taxon>
        <taxon>Kickxellales</taxon>
        <taxon>Kickxellaceae</taxon>
        <taxon>Kickxella</taxon>
    </lineage>
</organism>
<comment type="caution">
    <text evidence="1">The sequence shown here is derived from an EMBL/GenBank/DDBJ whole genome shotgun (WGS) entry which is preliminary data.</text>
</comment>
<gene>
    <name evidence="1" type="ORF">LPJ66_011163</name>
</gene>
<protein>
    <submittedName>
        <fullName evidence="1">Uncharacterized protein</fullName>
    </submittedName>
</protein>
<accession>A0ACC1HZ59</accession>